<organism evidence="3 4">
    <name type="scientific">Meripilus lineatus</name>
    <dbReference type="NCBI Taxonomy" id="2056292"/>
    <lineage>
        <taxon>Eukaryota</taxon>
        <taxon>Fungi</taxon>
        <taxon>Dikarya</taxon>
        <taxon>Basidiomycota</taxon>
        <taxon>Agaricomycotina</taxon>
        <taxon>Agaricomycetes</taxon>
        <taxon>Polyporales</taxon>
        <taxon>Meripilaceae</taxon>
        <taxon>Meripilus</taxon>
    </lineage>
</organism>
<dbReference type="EMBL" id="JANAWD010000308">
    <property type="protein sequence ID" value="KAJ3481698.1"/>
    <property type="molecule type" value="Genomic_DNA"/>
</dbReference>
<dbReference type="InterPro" id="IPR036259">
    <property type="entry name" value="MFS_trans_sf"/>
</dbReference>
<keyword evidence="2" id="KW-0732">Signal</keyword>
<keyword evidence="4" id="KW-1185">Reference proteome</keyword>
<name>A0AAD5V0U9_9APHY</name>
<comment type="caution">
    <text evidence="3">The sequence shown here is derived from an EMBL/GenBank/DDBJ whole genome shotgun (WGS) entry which is preliminary data.</text>
</comment>
<dbReference type="Proteomes" id="UP001212997">
    <property type="component" value="Unassembled WGS sequence"/>
</dbReference>
<keyword evidence="1" id="KW-0812">Transmembrane</keyword>
<evidence type="ECO:0000256" key="2">
    <source>
        <dbReference type="SAM" id="SignalP"/>
    </source>
</evidence>
<protein>
    <submittedName>
        <fullName evidence="3">Uncharacterized protein</fullName>
    </submittedName>
</protein>
<feature type="transmembrane region" description="Helical" evidence="1">
    <location>
        <begin position="65"/>
        <end position="83"/>
    </location>
</feature>
<feature type="transmembrane region" description="Helical" evidence="1">
    <location>
        <begin position="215"/>
        <end position="232"/>
    </location>
</feature>
<dbReference type="Gene3D" id="1.20.1250.20">
    <property type="entry name" value="MFS general substrate transporter like domains"/>
    <property type="match status" value="1"/>
</dbReference>
<evidence type="ECO:0000313" key="4">
    <source>
        <dbReference type="Proteomes" id="UP001212997"/>
    </source>
</evidence>
<keyword evidence="1" id="KW-0472">Membrane</keyword>
<accession>A0AAD5V0U9</accession>
<feature type="transmembrane region" description="Helical" evidence="1">
    <location>
        <begin position="89"/>
        <end position="110"/>
    </location>
</feature>
<dbReference type="SUPFAM" id="SSF103473">
    <property type="entry name" value="MFS general substrate transporter"/>
    <property type="match status" value="1"/>
</dbReference>
<feature type="signal peptide" evidence="2">
    <location>
        <begin position="1"/>
        <end position="18"/>
    </location>
</feature>
<gene>
    <name evidence="3" type="ORF">NLI96_g7486</name>
</gene>
<feature type="transmembrane region" description="Helical" evidence="1">
    <location>
        <begin position="168"/>
        <end position="186"/>
    </location>
</feature>
<evidence type="ECO:0000256" key="1">
    <source>
        <dbReference type="SAM" id="Phobius"/>
    </source>
</evidence>
<evidence type="ECO:0000313" key="3">
    <source>
        <dbReference type="EMBL" id="KAJ3481698.1"/>
    </source>
</evidence>
<sequence>MGFSASTHLFSTLWGVFALSVKSLHNVPSVMVMSLLQGLGGGEIVLSATSIVLAADTSPTSWRSFNLALVYVAQTTFLFLGVFSQAPPWISLLIAQACWILYLSYLALFLCEAPNPIAPSVAQPVDLREHSTQVRISEPRLMTWTLWSLSKAITEPAKLFFVKANQTLFWIGFVVFSMPAAGYLFWDFGNNLAEAYHKHFAYYCSIPVSISQDLFVARSCFVIIILGSLIVFQSRTWDVLFNGILIYSLGLPLRPSIQSLACQTTDRSQLGRVITMLVIIESLGSATLNPYYFYLVFFEFVRELGAPNVVAIACIVGDLSSGFSER</sequence>
<feature type="transmembrane region" description="Helical" evidence="1">
    <location>
        <begin position="34"/>
        <end position="53"/>
    </location>
</feature>
<keyword evidence="1" id="KW-1133">Transmembrane helix</keyword>
<dbReference type="AlphaFoldDB" id="A0AAD5V0U9"/>
<proteinExistence type="predicted"/>
<reference evidence="3" key="1">
    <citation type="submission" date="2022-07" db="EMBL/GenBank/DDBJ databases">
        <title>Genome Sequence of Physisporinus lineatus.</title>
        <authorList>
            <person name="Buettner E."/>
        </authorList>
    </citation>
    <scope>NUCLEOTIDE SEQUENCE</scope>
    <source>
        <strain evidence="3">VT162</strain>
    </source>
</reference>
<feature type="chain" id="PRO_5042277391" evidence="2">
    <location>
        <begin position="19"/>
        <end position="326"/>
    </location>
</feature>
<feature type="transmembrane region" description="Helical" evidence="1">
    <location>
        <begin position="239"/>
        <end position="257"/>
    </location>
</feature>